<gene>
    <name evidence="4" type="primary">Ndrg2</name>
    <name evidence="4" type="ORF">GTO96_0000150</name>
</gene>
<name>A0A8X7X5I9_POLSE</name>
<feature type="compositionally biased region" description="Pro residues" evidence="2">
    <location>
        <begin position="82"/>
        <end position="95"/>
    </location>
</feature>
<sequence length="901" mass="100998">MKQGVWRQLRSRRLDFSTLDHKADLDQAWDLLLKNVPQLQLNALDFSDLWEDEGVEIESGEGSLVASAGCEKLEEVDASTPPSSPPPPPPPPPLPESGACPLPGLDDCTGLSTKQSTIRLHWNELLSLPLLPTVSHFGQQTIWARLEPVNVDTHKLEYFFKSKPGGLGAFKSKGGAQMFLNVLDLRRSNIVNIALSSLPAPHIIREAVLKMDECVLDREDIQRMMVLIPSEEEMSLIKEAKKKNPSLPLGSAEQCLLTMGSVPDLQARLDLWTFKMDYDSLEREIAEPLFNLKIAMEQLASNKTFRFILATVLAIGNFLNGCKAKGFELGYLAKLPEVRDTVHRKTLLHHTCSILLDLFPQSTDFHSEITAVTKCAKVDFSQVLTNLEQLETRSKASAGQLKVISKRETGSALKCRLKSFIKDSAHRVNILRAVYRRVTNRFHSFLLFLGYPKSAVRELHAERFCKIVSDFALEYRTARAHIVQLREKQNEKQGSCASPACQRNESSDDVKQHECMKEILSTPEMTRRLDNSLPRPRYKKDGKVFCVWLAKRQSHLPITTRDCPQPYKVGVNPQAFAIHLNVIGSCALMKTLWETDASYKQNEIILSHFSFSQEHSIETPYGMIHVTIHGTPKSRRPAIVTYHDVGLNHKNCFEALFKYEEMYEITKNFLVCHIDAPGQEEGAAAFPSGYLYPSMDQLAEMIPCVLQYFNFRSIIGVGVGAGSYVLARHMLTTLTSTLTDKLLTHLFSQEELSNNTELVQTYKENISHAPNLSNIELFWKSYNSRRDLDIDRGSSLKCPVLLVVGDQAPHEDAVVECNAKLDPTQTSFLKPGKLTEAFKYFVQGMGYMASACMTRLSRSRTASLSSSYSIDGTRSRSRTLSQGSEAGQVASSPSQTMEVSC</sequence>
<proteinExistence type="inferred from homology"/>
<feature type="region of interest" description="Disordered" evidence="2">
    <location>
        <begin position="73"/>
        <end position="103"/>
    </location>
</feature>
<reference evidence="4 5" key="1">
    <citation type="journal article" date="2021" name="Cell">
        <title>Tracing the genetic footprints of vertebrate landing in non-teleost ray-finned fishes.</title>
        <authorList>
            <person name="Bi X."/>
            <person name="Wang K."/>
            <person name="Yang L."/>
            <person name="Pan H."/>
            <person name="Jiang H."/>
            <person name="Wei Q."/>
            <person name="Fang M."/>
            <person name="Yu H."/>
            <person name="Zhu C."/>
            <person name="Cai Y."/>
            <person name="He Y."/>
            <person name="Gan X."/>
            <person name="Zeng H."/>
            <person name="Yu D."/>
            <person name="Zhu Y."/>
            <person name="Jiang H."/>
            <person name="Qiu Q."/>
            <person name="Yang H."/>
            <person name="Zhang Y.E."/>
            <person name="Wang W."/>
            <person name="Zhu M."/>
            <person name="He S."/>
            <person name="Zhang G."/>
        </authorList>
    </citation>
    <scope>NUCLEOTIDE SEQUENCE [LARGE SCALE GENOMIC DNA]</scope>
    <source>
        <strain evidence="4">Bchr_013</strain>
    </source>
</reference>
<feature type="compositionally biased region" description="Polar residues" evidence="2">
    <location>
        <begin position="878"/>
        <end position="901"/>
    </location>
</feature>
<dbReference type="GO" id="GO:0005856">
    <property type="term" value="C:cytoskeleton"/>
    <property type="evidence" value="ECO:0007669"/>
    <property type="project" value="TreeGrafter"/>
</dbReference>
<evidence type="ECO:0000256" key="1">
    <source>
        <dbReference type="ARBA" id="ARBA00005598"/>
    </source>
</evidence>
<dbReference type="SMART" id="SM00498">
    <property type="entry name" value="FH2"/>
    <property type="match status" value="1"/>
</dbReference>
<keyword evidence="5" id="KW-1185">Reference proteome</keyword>
<dbReference type="GO" id="GO:0005737">
    <property type="term" value="C:cytoplasm"/>
    <property type="evidence" value="ECO:0007669"/>
    <property type="project" value="TreeGrafter"/>
</dbReference>
<dbReference type="PROSITE" id="PS51444">
    <property type="entry name" value="FH2"/>
    <property type="match status" value="1"/>
</dbReference>
<dbReference type="EMBL" id="JAATIS010004040">
    <property type="protein sequence ID" value="KAG2462187.1"/>
    <property type="molecule type" value="Genomic_DNA"/>
</dbReference>
<organism evidence="4 5">
    <name type="scientific">Polypterus senegalus</name>
    <name type="common">Senegal bichir</name>
    <dbReference type="NCBI Taxonomy" id="55291"/>
    <lineage>
        <taxon>Eukaryota</taxon>
        <taxon>Metazoa</taxon>
        <taxon>Chordata</taxon>
        <taxon>Craniata</taxon>
        <taxon>Vertebrata</taxon>
        <taxon>Euteleostomi</taxon>
        <taxon>Actinopterygii</taxon>
        <taxon>Polypteriformes</taxon>
        <taxon>Polypteridae</taxon>
        <taxon>Polypterus</taxon>
    </lineage>
</organism>
<feature type="region of interest" description="Disordered" evidence="2">
    <location>
        <begin position="867"/>
        <end position="901"/>
    </location>
</feature>
<feature type="domain" description="FH2" evidence="3">
    <location>
        <begin position="107"/>
        <end position="501"/>
    </location>
</feature>
<protein>
    <submittedName>
        <fullName evidence="4">NDRG2 protein</fullName>
    </submittedName>
</protein>
<dbReference type="Gene3D" id="3.40.50.1820">
    <property type="entry name" value="alpha/beta hydrolase"/>
    <property type="match status" value="2"/>
</dbReference>
<feature type="non-terminal residue" evidence="4">
    <location>
        <position position="901"/>
    </location>
</feature>
<accession>A0A8X7X5I9</accession>
<dbReference type="GO" id="GO:0030866">
    <property type="term" value="P:cortical actin cytoskeleton organization"/>
    <property type="evidence" value="ECO:0007669"/>
    <property type="project" value="TreeGrafter"/>
</dbReference>
<dbReference type="AlphaFoldDB" id="A0A8X7X5I9"/>
<dbReference type="SUPFAM" id="SSF53474">
    <property type="entry name" value="alpha/beta-Hydrolases"/>
    <property type="match status" value="1"/>
</dbReference>
<evidence type="ECO:0000313" key="5">
    <source>
        <dbReference type="Proteomes" id="UP000886611"/>
    </source>
</evidence>
<evidence type="ECO:0000256" key="2">
    <source>
        <dbReference type="SAM" id="MobiDB-lite"/>
    </source>
</evidence>
<comment type="similarity">
    <text evidence="1">Belongs to the NDRG family.</text>
</comment>
<dbReference type="InterPro" id="IPR042201">
    <property type="entry name" value="FH2_Formin_sf"/>
</dbReference>
<dbReference type="InterPro" id="IPR015425">
    <property type="entry name" value="FH2_Formin"/>
</dbReference>
<comment type="caution">
    <text evidence="4">The sequence shown here is derived from an EMBL/GenBank/DDBJ whole genome shotgun (WGS) entry which is preliminary data.</text>
</comment>
<evidence type="ECO:0000259" key="3">
    <source>
        <dbReference type="PROSITE" id="PS51444"/>
    </source>
</evidence>
<dbReference type="SUPFAM" id="SSF101447">
    <property type="entry name" value="Formin homology 2 domain (FH2 domain)"/>
    <property type="match status" value="1"/>
</dbReference>
<dbReference type="PANTHER" id="PTHR45920">
    <property type="entry name" value="FORMIN HOMOLOGY 2 DOMAIN CONTAINING, ISOFORM I"/>
    <property type="match status" value="1"/>
</dbReference>
<dbReference type="InterPro" id="IPR029058">
    <property type="entry name" value="AB_hydrolase_fold"/>
</dbReference>
<evidence type="ECO:0000313" key="4">
    <source>
        <dbReference type="EMBL" id="KAG2462187.1"/>
    </source>
</evidence>
<dbReference type="PANTHER" id="PTHR45920:SF4">
    <property type="entry name" value="FORMIN HOMOLOGY 2 DOMAIN CONTAINING, ISOFORM I"/>
    <property type="match status" value="1"/>
</dbReference>
<feature type="non-terminal residue" evidence="4">
    <location>
        <position position="1"/>
    </location>
</feature>
<dbReference type="Pfam" id="PF02181">
    <property type="entry name" value="FH2"/>
    <property type="match status" value="1"/>
</dbReference>
<dbReference type="GO" id="GO:0051015">
    <property type="term" value="F:actin filament binding"/>
    <property type="evidence" value="ECO:0007669"/>
    <property type="project" value="TreeGrafter"/>
</dbReference>
<dbReference type="Gene3D" id="1.20.58.2220">
    <property type="entry name" value="Formin, FH2 domain"/>
    <property type="match status" value="1"/>
</dbReference>
<dbReference type="InterPro" id="IPR004142">
    <property type="entry name" value="NDRG"/>
</dbReference>
<dbReference type="Pfam" id="PF03096">
    <property type="entry name" value="Ndr"/>
    <property type="match status" value="2"/>
</dbReference>
<dbReference type="Proteomes" id="UP000886611">
    <property type="component" value="Unassembled WGS sequence"/>
</dbReference>